<keyword evidence="11 12" id="KW-0456">Lyase</keyword>
<accession>A0ABP9R6H9</accession>
<keyword evidence="10 12" id="KW-0411">Iron-sulfur</keyword>
<evidence type="ECO:0000313" key="16">
    <source>
        <dbReference type="Proteomes" id="UP001428817"/>
    </source>
</evidence>
<dbReference type="InterPro" id="IPR004646">
    <property type="entry name" value="Fe-S_hydro-lyase_TtdA-typ_cat"/>
</dbReference>
<dbReference type="Pfam" id="PF05683">
    <property type="entry name" value="Fumerase_C"/>
    <property type="match status" value="1"/>
</dbReference>
<gene>
    <name evidence="15" type="ORF">GCM10023321_71440</name>
</gene>
<feature type="domain" description="Fe-S hydro-lyase tartrate dehydratase alpha-type catalytic" evidence="13">
    <location>
        <begin position="54"/>
        <end position="332"/>
    </location>
</feature>
<dbReference type="EC" id="4.2.1.2" evidence="12"/>
<comment type="pathway">
    <text evidence="3">Carbohydrate metabolism; tricarboxylic acid cycle; (S)-malate from fumarate: step 1/1.</text>
</comment>
<evidence type="ECO:0000256" key="11">
    <source>
        <dbReference type="ARBA" id="ARBA00023239"/>
    </source>
</evidence>
<keyword evidence="6 12" id="KW-0004">4Fe-4S</keyword>
<dbReference type="PANTHER" id="PTHR30389">
    <property type="entry name" value="FUMARATE HYDRATASE-RELATED"/>
    <property type="match status" value="1"/>
</dbReference>
<keyword evidence="7" id="KW-0816">Tricarboxylic acid cycle</keyword>
<dbReference type="Gene3D" id="3.20.130.10">
    <property type="entry name" value="Fe-S hydro-lyase, tartrate dehydratase beta-type, catalytic domain"/>
    <property type="match status" value="1"/>
</dbReference>
<organism evidence="15 16">
    <name type="scientific">Pseudonocardia eucalypti</name>
    <dbReference type="NCBI Taxonomy" id="648755"/>
    <lineage>
        <taxon>Bacteria</taxon>
        <taxon>Bacillati</taxon>
        <taxon>Actinomycetota</taxon>
        <taxon>Actinomycetes</taxon>
        <taxon>Pseudonocardiales</taxon>
        <taxon>Pseudonocardiaceae</taxon>
        <taxon>Pseudonocardia</taxon>
    </lineage>
</organism>
<dbReference type="InterPro" id="IPR004647">
    <property type="entry name" value="Fe-S_hydro-lyase_TtdB-typ_cat"/>
</dbReference>
<feature type="domain" description="Fe-S hydro-lyase tartrate dehydratase beta-type catalytic" evidence="14">
    <location>
        <begin position="338"/>
        <end position="544"/>
    </location>
</feature>
<evidence type="ECO:0000256" key="12">
    <source>
        <dbReference type="PIRNR" id="PIRNR001394"/>
    </source>
</evidence>
<protein>
    <recommendedName>
        <fullName evidence="12">Fumarate hydratase class I</fullName>
        <ecNumber evidence="12">4.2.1.2</ecNumber>
    </recommendedName>
</protein>
<dbReference type="PIRSF" id="PIRSF001394">
    <property type="entry name" value="Fe_dep_fumar_hy"/>
    <property type="match status" value="1"/>
</dbReference>
<evidence type="ECO:0000259" key="13">
    <source>
        <dbReference type="Pfam" id="PF05681"/>
    </source>
</evidence>
<dbReference type="InterPro" id="IPR011167">
    <property type="entry name" value="Fe_dep_fumarate_hydratase"/>
</dbReference>
<comment type="subunit">
    <text evidence="5 12">Homodimer.</text>
</comment>
<dbReference type="PANTHER" id="PTHR30389:SF0">
    <property type="entry name" value="FUMARATE HYDRATASE CLASS I, AEROBIC"/>
    <property type="match status" value="1"/>
</dbReference>
<evidence type="ECO:0000256" key="7">
    <source>
        <dbReference type="ARBA" id="ARBA00022532"/>
    </source>
</evidence>
<evidence type="ECO:0000256" key="6">
    <source>
        <dbReference type="ARBA" id="ARBA00022485"/>
    </source>
</evidence>
<evidence type="ECO:0000256" key="9">
    <source>
        <dbReference type="ARBA" id="ARBA00023004"/>
    </source>
</evidence>
<evidence type="ECO:0000256" key="3">
    <source>
        <dbReference type="ARBA" id="ARBA00004859"/>
    </source>
</evidence>
<comment type="function">
    <text evidence="12">Catalyzes the reversible hydration of fumarate to (S)-malate.</text>
</comment>
<comment type="caution">
    <text evidence="15">The sequence shown here is derived from an EMBL/GenBank/DDBJ whole genome shotgun (WGS) entry which is preliminary data.</text>
</comment>
<dbReference type="Pfam" id="PF05681">
    <property type="entry name" value="Fumerase"/>
    <property type="match status" value="1"/>
</dbReference>
<name>A0ABP9R6H9_9PSEU</name>
<keyword evidence="16" id="KW-1185">Reference proteome</keyword>
<dbReference type="Proteomes" id="UP001428817">
    <property type="component" value="Unassembled WGS sequence"/>
</dbReference>
<dbReference type="SUPFAM" id="SSF117457">
    <property type="entry name" value="FumA C-terminal domain-like"/>
    <property type="match status" value="1"/>
</dbReference>
<evidence type="ECO:0000259" key="14">
    <source>
        <dbReference type="Pfam" id="PF05683"/>
    </source>
</evidence>
<comment type="cofactor">
    <cofactor evidence="2 12">
        <name>[4Fe-4S] cluster</name>
        <dbReference type="ChEBI" id="CHEBI:49883"/>
    </cofactor>
</comment>
<comment type="similarity">
    <text evidence="4 12">Belongs to the class-I fumarase family.</text>
</comment>
<sequence>MGTVSSVPEFSHVDVLPLGPDDTEYRELDLGGVTPLRVDGRDFLRIEPTTITGLVKAAMTDIQHLLRPSHLAQLRSIIDDPEASGNDRFVATDLIRNACVAAGGVLPMCQDTGTAIIVGKRTEGVLTGGADEAAVSQGVFEAYQELNLRYSQMAPVSVWEERNTGTNLPAQIELYHAPGEKPKYEFLVLAKGGGSANKTFLYQETKALLNPQRLATFLDEKLRTLGTSACPPYHLAIVIGGLSAEHTLKTAKLASARYLDTLPAAGSGLGEAFRDRDLEAQVLELTRNFGIGAQFGGKYFCHDVRVIRLPRHGASLPVGVAVSCSADRQAKAKITADGVFLEQLERDPARYLPDVSSEDLSDETDVVRVDLNRPMPEIREQLAKLPVKTRLALTGPMVVARDIAHAKIAERLDAGEPMPAYLRDHPVYYAGPAKTPAGYASGSFGPTTAGRMDSYVARFQAAGGSLVMLAKGNRSQQVTDSCAEHGGFYLGSIGGQAAKLAQDCIRKVEVLEYPELGMEAVWRIEVVDFPAFIVVDDKGNDFFAATSQPTLQVSFR</sequence>
<evidence type="ECO:0000313" key="15">
    <source>
        <dbReference type="EMBL" id="GAA5172074.1"/>
    </source>
</evidence>
<reference evidence="16" key="1">
    <citation type="journal article" date="2019" name="Int. J. Syst. Evol. Microbiol.">
        <title>The Global Catalogue of Microorganisms (GCM) 10K type strain sequencing project: providing services to taxonomists for standard genome sequencing and annotation.</title>
        <authorList>
            <consortium name="The Broad Institute Genomics Platform"/>
            <consortium name="The Broad Institute Genome Sequencing Center for Infectious Disease"/>
            <person name="Wu L."/>
            <person name="Ma J."/>
        </authorList>
    </citation>
    <scope>NUCLEOTIDE SEQUENCE [LARGE SCALE GENOMIC DNA]</scope>
    <source>
        <strain evidence="16">JCM 18303</strain>
    </source>
</reference>
<evidence type="ECO:0000256" key="2">
    <source>
        <dbReference type="ARBA" id="ARBA00001966"/>
    </source>
</evidence>
<keyword evidence="9 12" id="KW-0408">Iron</keyword>
<dbReference type="InterPro" id="IPR051208">
    <property type="entry name" value="Class-I_Fumarase/Tartrate_DH"/>
</dbReference>
<evidence type="ECO:0000256" key="4">
    <source>
        <dbReference type="ARBA" id="ARBA00008876"/>
    </source>
</evidence>
<evidence type="ECO:0000256" key="10">
    <source>
        <dbReference type="ARBA" id="ARBA00023014"/>
    </source>
</evidence>
<keyword evidence="8 12" id="KW-0479">Metal-binding</keyword>
<evidence type="ECO:0000256" key="8">
    <source>
        <dbReference type="ARBA" id="ARBA00022723"/>
    </source>
</evidence>
<comment type="catalytic activity">
    <reaction evidence="1 12">
        <text>(S)-malate = fumarate + H2O</text>
        <dbReference type="Rhea" id="RHEA:12460"/>
        <dbReference type="ChEBI" id="CHEBI:15377"/>
        <dbReference type="ChEBI" id="CHEBI:15589"/>
        <dbReference type="ChEBI" id="CHEBI:29806"/>
        <dbReference type="EC" id="4.2.1.2"/>
    </reaction>
</comment>
<evidence type="ECO:0000256" key="1">
    <source>
        <dbReference type="ARBA" id="ARBA00000929"/>
    </source>
</evidence>
<dbReference type="EMBL" id="BAABJP010000051">
    <property type="protein sequence ID" value="GAA5172074.1"/>
    <property type="molecule type" value="Genomic_DNA"/>
</dbReference>
<dbReference type="NCBIfam" id="TIGR00723">
    <property type="entry name" value="ttdB_fumA_fumB"/>
    <property type="match status" value="1"/>
</dbReference>
<dbReference type="InterPro" id="IPR036660">
    <property type="entry name" value="Fe-S_hydroAse_TtdB_cat_sf"/>
</dbReference>
<evidence type="ECO:0000256" key="5">
    <source>
        <dbReference type="ARBA" id="ARBA00011738"/>
    </source>
</evidence>
<proteinExistence type="inferred from homology"/>